<dbReference type="AlphaFoldDB" id="A0A8M1KRU7"/>
<dbReference type="KEGG" id="char:122133806"/>
<name>A0A8M1KRU7_CLUHA</name>
<reference evidence="4" key="1">
    <citation type="submission" date="2025-08" db="UniProtKB">
        <authorList>
            <consortium name="RefSeq"/>
        </authorList>
    </citation>
    <scope>IDENTIFICATION</scope>
</reference>
<proteinExistence type="predicted"/>
<feature type="signal peptide" evidence="2">
    <location>
        <begin position="1"/>
        <end position="32"/>
    </location>
</feature>
<dbReference type="OrthoDB" id="8957467at2759"/>
<evidence type="ECO:0000256" key="2">
    <source>
        <dbReference type="SAM" id="SignalP"/>
    </source>
</evidence>
<keyword evidence="2" id="KW-0732">Signal</keyword>
<feature type="region of interest" description="Disordered" evidence="1">
    <location>
        <begin position="76"/>
        <end position="134"/>
    </location>
</feature>
<keyword evidence="3" id="KW-1185">Reference proteome</keyword>
<accession>A0A8M1KRU7</accession>
<evidence type="ECO:0000313" key="3">
    <source>
        <dbReference type="Proteomes" id="UP000515152"/>
    </source>
</evidence>
<dbReference type="GeneID" id="122133806"/>
<feature type="compositionally biased region" description="Acidic residues" evidence="1">
    <location>
        <begin position="77"/>
        <end position="120"/>
    </location>
</feature>
<gene>
    <name evidence="4" type="primary">si:ch211-191i18.2</name>
</gene>
<sequence length="159" mass="17761">MHTLSLLCSMSRLPHLTVCLFGALLLMSLCRAETEKENDFEEPDTTPDYDYPPTFDYTFFSNASIDDLDRFLLEAGDTGDVELDTDTTPSEEEMGGEEESVDEEEEEEETVEIEVGEEEVTITKPPTHRRAPTAEACRTTPLCLVTALGLIAHQLARLL</sequence>
<evidence type="ECO:0000313" key="4">
    <source>
        <dbReference type="RefSeq" id="XP_042566602.1"/>
    </source>
</evidence>
<protein>
    <submittedName>
        <fullName evidence="4">Uncharacterized protein si:ch211-191i18.2</fullName>
    </submittedName>
</protein>
<dbReference type="RefSeq" id="XP_042566602.1">
    <property type="nucleotide sequence ID" value="XM_042710668.1"/>
</dbReference>
<organism evidence="3 4">
    <name type="scientific">Clupea harengus</name>
    <name type="common">Atlantic herring</name>
    <dbReference type="NCBI Taxonomy" id="7950"/>
    <lineage>
        <taxon>Eukaryota</taxon>
        <taxon>Metazoa</taxon>
        <taxon>Chordata</taxon>
        <taxon>Craniata</taxon>
        <taxon>Vertebrata</taxon>
        <taxon>Euteleostomi</taxon>
        <taxon>Actinopterygii</taxon>
        <taxon>Neopterygii</taxon>
        <taxon>Teleostei</taxon>
        <taxon>Clupei</taxon>
        <taxon>Clupeiformes</taxon>
        <taxon>Clupeoidei</taxon>
        <taxon>Clupeidae</taxon>
        <taxon>Clupea</taxon>
    </lineage>
</organism>
<dbReference type="Proteomes" id="UP000515152">
    <property type="component" value="Chromosome 19"/>
</dbReference>
<evidence type="ECO:0000256" key="1">
    <source>
        <dbReference type="SAM" id="MobiDB-lite"/>
    </source>
</evidence>
<feature type="chain" id="PRO_5035430117" evidence="2">
    <location>
        <begin position="33"/>
        <end position="159"/>
    </location>
</feature>